<proteinExistence type="predicted"/>
<comment type="caution">
    <text evidence="1">The sequence shown here is derived from an EMBL/GenBank/DDBJ whole genome shotgun (WGS) entry which is preliminary data.</text>
</comment>
<organism evidence="1 2">
    <name type="scientific">Bacteroides clarus</name>
    <dbReference type="NCBI Taxonomy" id="626929"/>
    <lineage>
        <taxon>Bacteria</taxon>
        <taxon>Pseudomonadati</taxon>
        <taxon>Bacteroidota</taxon>
        <taxon>Bacteroidia</taxon>
        <taxon>Bacteroidales</taxon>
        <taxon>Bacteroidaceae</taxon>
        <taxon>Bacteroides</taxon>
    </lineage>
</organism>
<evidence type="ECO:0000313" key="1">
    <source>
        <dbReference type="EMBL" id="OUO01388.1"/>
    </source>
</evidence>
<name>A0A1Y3Z107_9BACE</name>
<sequence>MNTLERLQGMVNKPYLYRNEEVVVLGYCDGTGDDGDEVEIYLNNGKTLVFNYINLPAKLEQFKPVTTQVIVLANKRLDAVSTVNPGIIQKLRDTVLQQIENVQSSPEHVSQAKQVFQGVNTLINLAKTELEYRKFVNGMENGNEYGQ</sequence>
<dbReference type="RefSeq" id="WP_087425867.1">
    <property type="nucleotide sequence ID" value="NZ_NFII01000005.1"/>
</dbReference>
<accession>A0A1Y3Z107</accession>
<dbReference type="AlphaFoldDB" id="A0A1Y3Z107"/>
<protein>
    <submittedName>
        <fullName evidence="1">Uncharacterized protein</fullName>
    </submittedName>
</protein>
<evidence type="ECO:0000313" key="2">
    <source>
        <dbReference type="Proteomes" id="UP000195386"/>
    </source>
</evidence>
<dbReference type="Proteomes" id="UP000195386">
    <property type="component" value="Unassembled WGS sequence"/>
</dbReference>
<reference evidence="2" key="1">
    <citation type="submission" date="2017-04" db="EMBL/GenBank/DDBJ databases">
        <title>Function of individual gut microbiota members based on whole genome sequencing of pure cultures obtained from chicken caecum.</title>
        <authorList>
            <person name="Medvecky M."/>
            <person name="Cejkova D."/>
            <person name="Polansky O."/>
            <person name="Karasova D."/>
            <person name="Kubasova T."/>
            <person name="Cizek A."/>
            <person name="Rychlik I."/>
        </authorList>
    </citation>
    <scope>NUCLEOTIDE SEQUENCE [LARGE SCALE GENOMIC DNA]</scope>
    <source>
        <strain evidence="2">An43</strain>
    </source>
</reference>
<dbReference type="EMBL" id="NFII01000005">
    <property type="protein sequence ID" value="OUO01388.1"/>
    <property type="molecule type" value="Genomic_DNA"/>
</dbReference>
<gene>
    <name evidence="1" type="ORF">B5F97_06950</name>
</gene>